<dbReference type="AlphaFoldDB" id="A0A1V4ACH3"/>
<dbReference type="Gene3D" id="1.10.287.1060">
    <property type="entry name" value="ESAT-6-like"/>
    <property type="match status" value="1"/>
</dbReference>
<dbReference type="InterPro" id="IPR010310">
    <property type="entry name" value="T7SS_ESAT-6-like"/>
</dbReference>
<comment type="caution">
    <text evidence="1">The sequence shown here is derived from an EMBL/GenBank/DDBJ whole genome shotgun (WGS) entry which is preliminary data.</text>
</comment>
<gene>
    <name evidence="1" type="ORF">B1H18_09950</name>
</gene>
<dbReference type="EMBL" id="MVFC01000005">
    <property type="protein sequence ID" value="OON81149.1"/>
    <property type="molecule type" value="Genomic_DNA"/>
</dbReference>
<evidence type="ECO:0000313" key="2">
    <source>
        <dbReference type="Proteomes" id="UP000190539"/>
    </source>
</evidence>
<accession>A0A1V4ACH3</accession>
<name>A0A1V4ACH3_9ACTN</name>
<dbReference type="STRING" id="83656.B1H18_09950"/>
<evidence type="ECO:0000313" key="1">
    <source>
        <dbReference type="EMBL" id="OON81149.1"/>
    </source>
</evidence>
<evidence type="ECO:0008006" key="3">
    <source>
        <dbReference type="Google" id="ProtNLM"/>
    </source>
</evidence>
<dbReference type="InterPro" id="IPR036689">
    <property type="entry name" value="ESAT-6-like_sf"/>
</dbReference>
<protein>
    <recommendedName>
        <fullName evidence="3">ESAT-6-like protein</fullName>
    </recommendedName>
</protein>
<organism evidence="1 2">
    <name type="scientific">Streptomyces tsukubensis</name>
    <dbReference type="NCBI Taxonomy" id="83656"/>
    <lineage>
        <taxon>Bacteria</taxon>
        <taxon>Bacillati</taxon>
        <taxon>Actinomycetota</taxon>
        <taxon>Actinomycetes</taxon>
        <taxon>Kitasatosporales</taxon>
        <taxon>Streptomycetaceae</taxon>
        <taxon>Streptomyces</taxon>
    </lineage>
</organism>
<proteinExistence type="predicted"/>
<dbReference type="Pfam" id="PF06013">
    <property type="entry name" value="WXG100"/>
    <property type="match status" value="1"/>
</dbReference>
<dbReference type="Proteomes" id="UP000190539">
    <property type="component" value="Unassembled WGS sequence"/>
</dbReference>
<sequence>MPNFEDGNIFVDFTSTDYAIDDMQMQTNQIKSWLDALAQELDHLDASWVGDDAVVYKEKQTAWNSAADQMGALLASHASTLGDVTHAFDENQKRSAQGWSSLKIGR</sequence>
<reference evidence="1 2" key="1">
    <citation type="submission" date="2017-02" db="EMBL/GenBank/DDBJ databases">
        <title>Draft Genome Sequence of Streptomyces tsukubaensis F601, a Producer of the immunosuppressant tacrolimus FK506.</title>
        <authorList>
            <person name="Zong G."/>
            <person name="Zhong C."/>
            <person name="Fu J."/>
            <person name="Qin R."/>
            <person name="Cao G."/>
        </authorList>
    </citation>
    <scope>NUCLEOTIDE SEQUENCE [LARGE SCALE GENOMIC DNA]</scope>
    <source>
        <strain evidence="1 2">F601</strain>
    </source>
</reference>
<dbReference type="SUPFAM" id="SSF140453">
    <property type="entry name" value="EsxAB dimer-like"/>
    <property type="match status" value="1"/>
</dbReference>
<keyword evidence="2" id="KW-1185">Reference proteome</keyword>